<dbReference type="InterPro" id="IPR036397">
    <property type="entry name" value="RNaseH_sf"/>
</dbReference>
<dbReference type="SMART" id="SM00343">
    <property type="entry name" value="ZnF_C2HC"/>
    <property type="match status" value="2"/>
</dbReference>
<evidence type="ECO:0000256" key="3">
    <source>
        <dbReference type="ARBA" id="ARBA00022695"/>
    </source>
</evidence>
<dbReference type="PANTHER" id="PTHR37984:SF5">
    <property type="entry name" value="PROTEIN NYNRIN-LIKE"/>
    <property type="match status" value="1"/>
</dbReference>
<name>A0ABD2X7E8_9HYME</name>
<dbReference type="InterPro" id="IPR043502">
    <property type="entry name" value="DNA/RNA_pol_sf"/>
</dbReference>
<dbReference type="InterPro" id="IPR050951">
    <property type="entry name" value="Retrovirus_Pol_polyprotein"/>
</dbReference>
<evidence type="ECO:0000256" key="4">
    <source>
        <dbReference type="ARBA" id="ARBA00022722"/>
    </source>
</evidence>
<proteinExistence type="predicted"/>
<dbReference type="InterPro" id="IPR012337">
    <property type="entry name" value="RNaseH-like_sf"/>
</dbReference>
<dbReference type="Gene3D" id="4.10.60.10">
    <property type="entry name" value="Zinc finger, CCHC-type"/>
    <property type="match status" value="1"/>
</dbReference>
<dbReference type="InterPro" id="IPR001878">
    <property type="entry name" value="Znf_CCHC"/>
</dbReference>
<evidence type="ECO:0000259" key="13">
    <source>
        <dbReference type="PROSITE" id="PS50878"/>
    </source>
</evidence>
<evidence type="ECO:0000259" key="14">
    <source>
        <dbReference type="PROSITE" id="PS50994"/>
    </source>
</evidence>
<keyword evidence="7" id="KW-0695">RNA-directed DNA polymerase</keyword>
<dbReference type="CDD" id="cd09274">
    <property type="entry name" value="RNase_HI_RT_Ty3"/>
    <property type="match status" value="1"/>
</dbReference>
<dbReference type="InterPro" id="IPR000477">
    <property type="entry name" value="RT_dom"/>
</dbReference>
<evidence type="ECO:0000313" key="15">
    <source>
        <dbReference type="EMBL" id="KAL3400863.1"/>
    </source>
</evidence>
<keyword evidence="5" id="KW-0255">Endonuclease</keyword>
<organism evidence="15 16">
    <name type="scientific">Trichogramma kaykai</name>
    <dbReference type="NCBI Taxonomy" id="54128"/>
    <lineage>
        <taxon>Eukaryota</taxon>
        <taxon>Metazoa</taxon>
        <taxon>Ecdysozoa</taxon>
        <taxon>Arthropoda</taxon>
        <taxon>Hexapoda</taxon>
        <taxon>Insecta</taxon>
        <taxon>Pterygota</taxon>
        <taxon>Neoptera</taxon>
        <taxon>Endopterygota</taxon>
        <taxon>Hymenoptera</taxon>
        <taxon>Apocrita</taxon>
        <taxon>Proctotrupomorpha</taxon>
        <taxon>Chalcidoidea</taxon>
        <taxon>Trichogrammatidae</taxon>
        <taxon>Trichogramma</taxon>
    </lineage>
</organism>
<dbReference type="Pfam" id="PF03732">
    <property type="entry name" value="Retrotrans_gag"/>
    <property type="match status" value="1"/>
</dbReference>
<dbReference type="SUPFAM" id="SSF53098">
    <property type="entry name" value="Ribonuclease H-like"/>
    <property type="match status" value="1"/>
</dbReference>
<evidence type="ECO:0000256" key="9">
    <source>
        <dbReference type="SAM" id="Coils"/>
    </source>
</evidence>
<dbReference type="EC" id="2.7.7.49" evidence="1"/>
<dbReference type="Gene3D" id="1.10.720.30">
    <property type="entry name" value="SAP domain"/>
    <property type="match status" value="1"/>
</dbReference>
<keyword evidence="2" id="KW-0808">Transferase</keyword>
<dbReference type="PROSITE" id="PS50800">
    <property type="entry name" value="SAP"/>
    <property type="match status" value="1"/>
</dbReference>
<feature type="domain" description="Integrase catalytic" evidence="14">
    <location>
        <begin position="1165"/>
        <end position="1324"/>
    </location>
</feature>
<keyword evidence="8" id="KW-0479">Metal-binding</keyword>
<dbReference type="SUPFAM" id="SSF56672">
    <property type="entry name" value="DNA/RNA polymerases"/>
    <property type="match status" value="1"/>
</dbReference>
<keyword evidence="16" id="KW-1185">Reference proteome</keyword>
<dbReference type="EMBL" id="JBJJXI010000050">
    <property type="protein sequence ID" value="KAL3400863.1"/>
    <property type="molecule type" value="Genomic_DNA"/>
</dbReference>
<keyword evidence="8" id="KW-0862">Zinc</keyword>
<feature type="region of interest" description="Disordered" evidence="10">
    <location>
        <begin position="101"/>
        <end position="123"/>
    </location>
</feature>
<evidence type="ECO:0000256" key="8">
    <source>
        <dbReference type="PROSITE-ProRule" id="PRU00047"/>
    </source>
</evidence>
<evidence type="ECO:0000256" key="5">
    <source>
        <dbReference type="ARBA" id="ARBA00022759"/>
    </source>
</evidence>
<dbReference type="SMART" id="SM00513">
    <property type="entry name" value="SAP"/>
    <property type="match status" value="1"/>
</dbReference>
<dbReference type="GO" id="GO:0004519">
    <property type="term" value="F:endonuclease activity"/>
    <property type="evidence" value="ECO:0007669"/>
    <property type="project" value="UniProtKB-KW"/>
</dbReference>
<keyword evidence="9" id="KW-0175">Coiled coil</keyword>
<feature type="domain" description="SAP" evidence="12">
    <location>
        <begin position="9"/>
        <end position="43"/>
    </location>
</feature>
<dbReference type="InterPro" id="IPR041588">
    <property type="entry name" value="Integrase_H2C2"/>
</dbReference>
<dbReference type="InterPro" id="IPR036875">
    <property type="entry name" value="Znf_CCHC_sf"/>
</dbReference>
<gene>
    <name evidence="15" type="ORF">TKK_005997</name>
</gene>
<dbReference type="PROSITE" id="PS50878">
    <property type="entry name" value="RT_POL"/>
    <property type="match status" value="1"/>
</dbReference>
<keyword evidence="4" id="KW-0540">Nuclease</keyword>
<dbReference type="InterPro" id="IPR041373">
    <property type="entry name" value="RT_RNaseH"/>
</dbReference>
<dbReference type="SUPFAM" id="SSF57756">
    <property type="entry name" value="Retrovirus zinc finger-like domains"/>
    <property type="match status" value="1"/>
</dbReference>
<dbReference type="InterPro" id="IPR003034">
    <property type="entry name" value="SAP_dom"/>
</dbReference>
<dbReference type="Gene3D" id="2.40.70.10">
    <property type="entry name" value="Acid Proteases"/>
    <property type="match status" value="1"/>
</dbReference>
<dbReference type="FunFam" id="1.10.340.70:FF:000001">
    <property type="entry name" value="Retrovirus-related Pol polyprotein from transposon gypsy-like Protein"/>
    <property type="match status" value="1"/>
</dbReference>
<dbReference type="InterPro" id="IPR043128">
    <property type="entry name" value="Rev_trsase/Diguanyl_cyclase"/>
</dbReference>
<evidence type="ECO:0000256" key="7">
    <source>
        <dbReference type="ARBA" id="ARBA00022918"/>
    </source>
</evidence>
<dbReference type="GO" id="GO:0003964">
    <property type="term" value="F:RNA-directed DNA polymerase activity"/>
    <property type="evidence" value="ECO:0007669"/>
    <property type="project" value="UniProtKB-EC"/>
</dbReference>
<reference evidence="15 16" key="1">
    <citation type="journal article" date="2024" name="bioRxiv">
        <title>A reference genome for Trichogramma kaykai: A tiny desert-dwelling parasitoid wasp with competing sex-ratio distorters.</title>
        <authorList>
            <person name="Culotta J."/>
            <person name="Lindsey A.R."/>
        </authorList>
    </citation>
    <scope>NUCLEOTIDE SEQUENCE [LARGE SCALE GENOMIC DNA]</scope>
    <source>
        <strain evidence="15 16">KSX58</strain>
    </source>
</reference>
<evidence type="ECO:0000256" key="2">
    <source>
        <dbReference type="ARBA" id="ARBA00022679"/>
    </source>
</evidence>
<dbReference type="GO" id="GO:0003677">
    <property type="term" value="F:DNA binding"/>
    <property type="evidence" value="ECO:0007669"/>
    <property type="project" value="UniProtKB-KW"/>
</dbReference>
<keyword evidence="6" id="KW-0378">Hydrolase</keyword>
<dbReference type="Pfam" id="PF17917">
    <property type="entry name" value="RT_RNaseH"/>
    <property type="match status" value="1"/>
</dbReference>
<dbReference type="Proteomes" id="UP001627154">
    <property type="component" value="Unassembled WGS sequence"/>
</dbReference>
<dbReference type="GO" id="GO:0004190">
    <property type="term" value="F:aspartic-type endopeptidase activity"/>
    <property type="evidence" value="ECO:0007669"/>
    <property type="project" value="UniProtKB-KW"/>
</dbReference>
<dbReference type="Pfam" id="PF00665">
    <property type="entry name" value="rve"/>
    <property type="match status" value="1"/>
</dbReference>
<protein>
    <recommendedName>
        <fullName evidence="1">RNA-directed DNA polymerase</fullName>
        <ecNumber evidence="1">2.7.7.49</ecNumber>
    </recommendedName>
</protein>
<keyword evidence="8" id="KW-0863">Zinc-finger</keyword>
<feature type="coiled-coil region" evidence="9">
    <location>
        <begin position="60"/>
        <end position="94"/>
    </location>
</feature>
<sequence length="1453" mass="169058">MKDEDRAEPSDLTVTELREILRQDNQQSAGNKAELILRLKELDPDGAWTMEFCENNNPSLKQARQDCQRLTTERDAMSKELNELRQQFNLLLARGIDQSGSQQSVSDLRADTNTSHTASTRSSEHCNLVVLNTISQEHDRLQASGNPQHSRGTLPQEDIRPRNFQNIDTLKIVNSIGELLSTFDGNSDNYESWERQVRLLIRMYNLSDDVTRILISSKLKGKAISWFHSRAEHIELSSDNLLDALRKMFFRRIDKVRLRKRFESRIWQKNESFNEYLHEKVILGNKVPIDENEIIDYIIDGIPDENLRDHARMQRFSTKESILDAFDKISLHSKKYSNYDKKESPLTEKVSNVKLNEKSEKFHKSEKNSVSKKRCYNCGDFSHLSFECTKEKRPKGSCFHCESLDHTIKNCPFKKSNDVTTIENAQCLIEDDYHKIIVLEFENNENFCSMKVLGLLDSGGPITFIKEKMINPCLVQPFKNELKDYTGINKSKLNIVGQIQVNCIFNDTRHDIILYVVDDNTMSSNIVLGRDFFRTFGLKIVLTKTSDIETSNEIFMIECDEMNDTSEDLINNLVINPKISYVVKEEFQKIFKSFYIEPNRPDIPRVKAELVINLKSNQPFFFKPRRLSYSKKIDLKTILDDLIKRKIIRDSHSEYCSPIVLVKKKNGKTRLCVDYRSLNKIIEKNNYPLPLIEDNLDMLRDKSIFSLLDLKDGFHQIKVADESVKYTSFITPFGQYEYLNMPFGIKTSPSVFQKLVNEALKELIDSGDVVVYIDDILVATRTIEHHFDVLKKLFRILVENKLEIKVEKCKFLFDVIEYLGYEVSVNGISPTKKGIESVLNVDVPKNVHEVQRFIGLRSYFRKFIQNFSIIAKPLYDLTRKDQPFKFGDIEINAMNELKNELVKSPILTIFDPHAETELHCDASSHGFGSILMQRGKDKKFHPVFYFSKRTSERESRLHSFELEMLAIVYAVRRFRIYLQGKCFKIITDCNSLAMAFKKKDIHPSISKWILELQTYDYTTEHREGKRKAHVDFLSRAQSIMIIDDNSFETNLVVNQNRDENIVKIRKQLETSEHKLFELRNGIVFRKQSDLLLFYVPKEMEKNIIFKYHDEFGHLGFDKTYNSIKKSYWFPEMRNKIDEHIKNCYKCIAFNPTSGRKEGMLHTIPKGDKPFESIHIDHMTVSDSRVPSKKYIFVIIDSFTKFVKLYATKSTSTREVIDCLETYFNYYSKPKNIISDRGSCFTSNDFEQFVKAYDINHIKIATASPQANGQLERVNRTISPMLGKLSENDIGKKWPKILIDIEFAINNCVQKTTGQSPSVLLFGVQQKGKCNDNIAEFLENNVNVDWNLRDLSVVCEKAKNEIIKNQKKCKNYVDKKRKNAHVYSEGDYVMIRNFDSNTGYSKKLIPQYKGPYLVAKVLKNDRYIIKDIDDFQISNRKYEGVWEAANMHLWRAAA</sequence>
<feature type="domain" description="Reverse transcriptase" evidence="13">
    <location>
        <begin position="643"/>
        <end position="823"/>
    </location>
</feature>
<evidence type="ECO:0000256" key="6">
    <source>
        <dbReference type="ARBA" id="ARBA00022801"/>
    </source>
</evidence>
<dbReference type="PROSITE" id="PS50158">
    <property type="entry name" value="ZF_CCHC"/>
    <property type="match status" value="1"/>
</dbReference>
<dbReference type="InterPro" id="IPR036361">
    <property type="entry name" value="SAP_dom_sf"/>
</dbReference>
<evidence type="ECO:0000259" key="11">
    <source>
        <dbReference type="PROSITE" id="PS50158"/>
    </source>
</evidence>
<evidence type="ECO:0000256" key="1">
    <source>
        <dbReference type="ARBA" id="ARBA00012493"/>
    </source>
</evidence>
<dbReference type="InterPro" id="IPR005162">
    <property type="entry name" value="Retrotrans_gag_dom"/>
</dbReference>
<dbReference type="PANTHER" id="PTHR37984">
    <property type="entry name" value="PROTEIN CBG26694"/>
    <property type="match status" value="1"/>
</dbReference>
<dbReference type="SUPFAM" id="SSF50630">
    <property type="entry name" value="Acid proteases"/>
    <property type="match status" value="1"/>
</dbReference>
<dbReference type="Pfam" id="PF00078">
    <property type="entry name" value="RVT_1"/>
    <property type="match status" value="1"/>
</dbReference>
<evidence type="ECO:0000259" key="12">
    <source>
        <dbReference type="PROSITE" id="PS50800"/>
    </source>
</evidence>
<comment type="caution">
    <text evidence="15">The sequence shown here is derived from an EMBL/GenBank/DDBJ whole genome shotgun (WGS) entry which is preliminary data.</text>
</comment>
<feature type="compositionally biased region" description="Polar residues" evidence="10">
    <location>
        <begin position="101"/>
        <end position="121"/>
    </location>
</feature>
<dbReference type="GO" id="GO:0005737">
    <property type="term" value="C:cytoplasm"/>
    <property type="evidence" value="ECO:0007669"/>
    <property type="project" value="UniProtKB-ARBA"/>
</dbReference>
<evidence type="ECO:0000313" key="16">
    <source>
        <dbReference type="Proteomes" id="UP001627154"/>
    </source>
</evidence>
<dbReference type="FunFam" id="3.30.70.270:FF:000020">
    <property type="entry name" value="Transposon Tf2-6 polyprotein-like Protein"/>
    <property type="match status" value="1"/>
</dbReference>
<dbReference type="CDD" id="cd01647">
    <property type="entry name" value="RT_LTR"/>
    <property type="match status" value="1"/>
</dbReference>
<feature type="domain" description="CCHC-type" evidence="11">
    <location>
        <begin position="374"/>
        <end position="390"/>
    </location>
</feature>
<dbReference type="Pfam" id="PF02037">
    <property type="entry name" value="SAP"/>
    <property type="match status" value="1"/>
</dbReference>
<keyword evidence="3" id="KW-0548">Nucleotidyltransferase</keyword>
<dbReference type="InterPro" id="IPR001584">
    <property type="entry name" value="Integrase_cat-core"/>
</dbReference>
<dbReference type="PROSITE" id="PS50994">
    <property type="entry name" value="INTEGRASE"/>
    <property type="match status" value="1"/>
</dbReference>
<dbReference type="Gene3D" id="3.30.420.10">
    <property type="entry name" value="Ribonuclease H-like superfamily/Ribonuclease H"/>
    <property type="match status" value="1"/>
</dbReference>
<dbReference type="Gene3D" id="3.10.10.10">
    <property type="entry name" value="HIV Type 1 Reverse Transcriptase, subunit A, domain 1"/>
    <property type="match status" value="1"/>
</dbReference>
<evidence type="ECO:0000256" key="10">
    <source>
        <dbReference type="SAM" id="MobiDB-lite"/>
    </source>
</evidence>
<dbReference type="InterPro" id="IPR021109">
    <property type="entry name" value="Peptidase_aspartic_dom_sf"/>
</dbReference>
<dbReference type="GO" id="GO:0006508">
    <property type="term" value="P:proteolysis"/>
    <property type="evidence" value="ECO:0007669"/>
    <property type="project" value="UniProtKB-KW"/>
</dbReference>
<dbReference type="Gene3D" id="1.10.340.70">
    <property type="match status" value="1"/>
</dbReference>
<dbReference type="GO" id="GO:0008270">
    <property type="term" value="F:zinc ion binding"/>
    <property type="evidence" value="ECO:0007669"/>
    <property type="project" value="UniProtKB-KW"/>
</dbReference>
<dbReference type="Gene3D" id="3.30.70.270">
    <property type="match status" value="2"/>
</dbReference>
<accession>A0ABD2X7E8</accession>
<dbReference type="Pfam" id="PF17921">
    <property type="entry name" value="Integrase_H2C2"/>
    <property type="match status" value="1"/>
</dbReference>
<dbReference type="GO" id="GO:0042575">
    <property type="term" value="C:DNA polymerase complex"/>
    <property type="evidence" value="ECO:0007669"/>
    <property type="project" value="UniProtKB-ARBA"/>
</dbReference>